<dbReference type="Proteomes" id="UP000249375">
    <property type="component" value="Chromosome"/>
</dbReference>
<keyword evidence="3" id="KW-0238">DNA-binding</keyword>
<dbReference type="GO" id="GO:0003677">
    <property type="term" value="F:DNA binding"/>
    <property type="evidence" value="ECO:0007669"/>
    <property type="project" value="UniProtKB-KW"/>
</dbReference>
<dbReference type="InterPro" id="IPR050336">
    <property type="entry name" value="Chromosome_partition/occlusion"/>
</dbReference>
<reference evidence="5 6" key="1">
    <citation type="submission" date="2018-11" db="EMBL/GenBank/DDBJ databases">
        <authorList>
            <person name="Na S.W."/>
            <person name="Baik M."/>
        </authorList>
    </citation>
    <scope>NUCLEOTIDE SEQUENCE [LARGE SCALE GENOMIC DNA]</scope>
    <source>
        <strain evidence="5 6">E39</strain>
    </source>
</reference>
<dbReference type="GO" id="GO:0007059">
    <property type="term" value="P:chromosome segregation"/>
    <property type="evidence" value="ECO:0007669"/>
    <property type="project" value="UniProtKB-KW"/>
</dbReference>
<organism evidence="5 6">
    <name type="scientific">Pseudoprevotella muciniphila</name>
    <dbReference type="NCBI Taxonomy" id="2133944"/>
    <lineage>
        <taxon>Bacteria</taxon>
        <taxon>Pseudomonadati</taxon>
        <taxon>Bacteroidota</taxon>
        <taxon>Bacteroidia</taxon>
        <taxon>Bacteroidales</taxon>
        <taxon>Prevotellaceae</taxon>
        <taxon>Pseudoprevotella</taxon>
    </lineage>
</organism>
<dbReference type="NCBIfam" id="TIGR00180">
    <property type="entry name" value="parB_part"/>
    <property type="match status" value="1"/>
</dbReference>
<dbReference type="InterPro" id="IPR003115">
    <property type="entry name" value="ParB_N"/>
</dbReference>
<dbReference type="GO" id="GO:0045881">
    <property type="term" value="P:positive regulation of sporulation resulting in formation of a cellular spore"/>
    <property type="evidence" value="ECO:0007669"/>
    <property type="project" value="TreeGrafter"/>
</dbReference>
<protein>
    <submittedName>
        <fullName evidence="5">ParB/RepB/Spo0J family partition protein</fullName>
    </submittedName>
</protein>
<dbReference type="InterPro" id="IPR036086">
    <property type="entry name" value="ParB/Sulfiredoxin_sf"/>
</dbReference>
<dbReference type="KEGG" id="alq:C7Y71_005275"/>
<keyword evidence="6" id="KW-1185">Reference proteome</keyword>
<dbReference type="AlphaFoldDB" id="A0A5P8E669"/>
<evidence type="ECO:0000256" key="1">
    <source>
        <dbReference type="ARBA" id="ARBA00006295"/>
    </source>
</evidence>
<dbReference type="SMART" id="SM00470">
    <property type="entry name" value="ParB"/>
    <property type="match status" value="1"/>
</dbReference>
<dbReference type="Gene3D" id="1.10.10.2830">
    <property type="match status" value="1"/>
</dbReference>
<dbReference type="SUPFAM" id="SSF109709">
    <property type="entry name" value="KorB DNA-binding domain-like"/>
    <property type="match status" value="1"/>
</dbReference>
<feature type="domain" description="ParB-like N-terminal" evidence="4">
    <location>
        <begin position="33"/>
        <end position="123"/>
    </location>
</feature>
<dbReference type="PANTHER" id="PTHR33375">
    <property type="entry name" value="CHROMOSOME-PARTITIONING PROTEIN PARB-RELATED"/>
    <property type="match status" value="1"/>
</dbReference>
<dbReference type="Pfam" id="PF02195">
    <property type="entry name" value="ParB_N"/>
    <property type="match status" value="1"/>
</dbReference>
<dbReference type="GO" id="GO:0005694">
    <property type="term" value="C:chromosome"/>
    <property type="evidence" value="ECO:0007669"/>
    <property type="project" value="TreeGrafter"/>
</dbReference>
<dbReference type="SUPFAM" id="SSF110849">
    <property type="entry name" value="ParB/Sulfiredoxin"/>
    <property type="match status" value="1"/>
</dbReference>
<dbReference type="Gene3D" id="3.90.1530.30">
    <property type="match status" value="1"/>
</dbReference>
<gene>
    <name evidence="5" type="ORF">C7Y71_005275</name>
</gene>
<evidence type="ECO:0000313" key="6">
    <source>
        <dbReference type="Proteomes" id="UP000249375"/>
    </source>
</evidence>
<dbReference type="InterPro" id="IPR004437">
    <property type="entry name" value="ParB/RepB/Spo0J"/>
</dbReference>
<evidence type="ECO:0000256" key="3">
    <source>
        <dbReference type="ARBA" id="ARBA00023125"/>
    </source>
</evidence>
<proteinExistence type="inferred from homology"/>
<comment type="similarity">
    <text evidence="1">Belongs to the ParB family.</text>
</comment>
<dbReference type="RefSeq" id="WP_111897336.1">
    <property type="nucleotide sequence ID" value="NZ_CP033459.1"/>
</dbReference>
<name>A0A5P8E669_9BACT</name>
<dbReference type="OrthoDB" id="9802051at2"/>
<accession>A0A5P8E669</accession>
<dbReference type="FunFam" id="1.10.10.2830:FF:000001">
    <property type="entry name" value="Chromosome partitioning protein ParB"/>
    <property type="match status" value="1"/>
</dbReference>
<dbReference type="CDD" id="cd16393">
    <property type="entry name" value="SPO0J_N"/>
    <property type="match status" value="1"/>
</dbReference>
<evidence type="ECO:0000256" key="2">
    <source>
        <dbReference type="ARBA" id="ARBA00022829"/>
    </source>
</evidence>
<keyword evidence="2" id="KW-0159">Chromosome partition</keyword>
<dbReference type="EMBL" id="CP033459">
    <property type="protein sequence ID" value="QFQ12471.1"/>
    <property type="molecule type" value="Genomic_DNA"/>
</dbReference>
<evidence type="ECO:0000313" key="5">
    <source>
        <dbReference type="EMBL" id="QFQ12471.1"/>
    </source>
</evidence>
<evidence type="ECO:0000259" key="4">
    <source>
        <dbReference type="SMART" id="SM00470"/>
    </source>
</evidence>
<dbReference type="PANTHER" id="PTHR33375:SF1">
    <property type="entry name" value="CHROMOSOME-PARTITIONING PROTEIN PARB-RELATED"/>
    <property type="match status" value="1"/>
</dbReference>
<dbReference type="FunFam" id="3.90.1530.30:FF:000001">
    <property type="entry name" value="Chromosome partitioning protein ParB"/>
    <property type="match status" value="1"/>
</dbReference>
<sequence>MAVKKKYPALGRGLSALIDTEDEIITAGSSSIHEVAIEKIKANPNQPRHEFDKTALFELGKSIQEFGIIQPITLRQMEDGYYQIISGERRWRASQQVGLTKIPAYIRTADDENMMEMALVENIQRQDLNPIEIALAYQKLIDQYNLTQDQLSDKVGKSRTAIANFIRLLKLPAPVQLALQDHSIDQGHARALLALKDPTLQNELLKEIKKQGYSVRQVEEMVKLLNAGEVVKSGKTRLKKPSASLPDEYNALKMRLSQFFKTKVQMTCSTAGRGRITIPFNSEEELVSIIGLFDKMKE</sequence>
<dbReference type="Pfam" id="PF17762">
    <property type="entry name" value="HTH_ParB"/>
    <property type="match status" value="1"/>
</dbReference>
<dbReference type="InterPro" id="IPR041468">
    <property type="entry name" value="HTH_ParB/Spo0J"/>
</dbReference>